<accession>A0A026W6D5</accession>
<feature type="non-terminal residue" evidence="2">
    <location>
        <position position="277"/>
    </location>
</feature>
<dbReference type="OMA" id="YSSFWIN"/>
<protein>
    <recommendedName>
        <fullName evidence="4">Odorant receptor</fullName>
    </recommendedName>
</protein>
<proteinExistence type="predicted"/>
<gene>
    <name evidence="2" type="ORF">X777_10267</name>
</gene>
<evidence type="ECO:0008006" key="4">
    <source>
        <dbReference type="Google" id="ProtNLM"/>
    </source>
</evidence>
<organism evidence="2 3">
    <name type="scientific">Ooceraea biroi</name>
    <name type="common">Clonal raider ant</name>
    <name type="synonym">Cerapachys biroi</name>
    <dbReference type="NCBI Taxonomy" id="2015173"/>
    <lineage>
        <taxon>Eukaryota</taxon>
        <taxon>Metazoa</taxon>
        <taxon>Ecdysozoa</taxon>
        <taxon>Arthropoda</taxon>
        <taxon>Hexapoda</taxon>
        <taxon>Insecta</taxon>
        <taxon>Pterygota</taxon>
        <taxon>Neoptera</taxon>
        <taxon>Endopterygota</taxon>
        <taxon>Hymenoptera</taxon>
        <taxon>Apocrita</taxon>
        <taxon>Aculeata</taxon>
        <taxon>Formicoidea</taxon>
        <taxon>Formicidae</taxon>
        <taxon>Dorylinae</taxon>
        <taxon>Ooceraea</taxon>
    </lineage>
</organism>
<feature type="transmembrane region" description="Helical" evidence="1">
    <location>
        <begin position="166"/>
        <end position="197"/>
    </location>
</feature>
<evidence type="ECO:0000313" key="2">
    <source>
        <dbReference type="EMBL" id="EZA51181.1"/>
    </source>
</evidence>
<keyword evidence="1" id="KW-0472">Membrane</keyword>
<feature type="transmembrane region" description="Helical" evidence="1">
    <location>
        <begin position="32"/>
        <end position="53"/>
    </location>
</feature>
<feature type="transmembrane region" description="Helical" evidence="1">
    <location>
        <begin position="258"/>
        <end position="276"/>
    </location>
</feature>
<dbReference type="OrthoDB" id="7696577at2759"/>
<reference evidence="2 3" key="1">
    <citation type="journal article" date="2014" name="Curr. Biol.">
        <title>The genome of the clonal raider ant Cerapachys biroi.</title>
        <authorList>
            <person name="Oxley P.R."/>
            <person name="Ji L."/>
            <person name="Fetter-Pruneda I."/>
            <person name="McKenzie S.K."/>
            <person name="Li C."/>
            <person name="Hu H."/>
            <person name="Zhang G."/>
            <person name="Kronauer D.J."/>
        </authorList>
    </citation>
    <scope>NUCLEOTIDE SEQUENCE [LARGE SCALE GENOMIC DNA]</scope>
</reference>
<dbReference type="AlphaFoldDB" id="A0A026W6D5"/>
<feature type="transmembrane region" description="Helical" evidence="1">
    <location>
        <begin position="65"/>
        <end position="84"/>
    </location>
</feature>
<feature type="transmembrane region" description="Helical" evidence="1">
    <location>
        <begin position="121"/>
        <end position="145"/>
    </location>
</feature>
<keyword evidence="3" id="KW-1185">Reference proteome</keyword>
<evidence type="ECO:0000256" key="1">
    <source>
        <dbReference type="SAM" id="Phobius"/>
    </source>
</evidence>
<name>A0A026W6D5_OOCBI</name>
<dbReference type="EMBL" id="KK107407">
    <property type="protein sequence ID" value="EZA51181.1"/>
    <property type="molecule type" value="Genomic_DNA"/>
</dbReference>
<dbReference type="Proteomes" id="UP000053097">
    <property type="component" value="Unassembled WGS sequence"/>
</dbReference>
<sequence>MTSINTQYLYMHRISLITFGLWPYHRTMFVKLQSFLFSLLTISIIIFQLTTFLTTECTINFIIKVFSRTLFLLLCVIQYSSFWINRHVMKRLLENLQYICSKLNDENEIAIIKKCGQSAKYVLAMGSVSISISALPLLRISFLTNKSKLHLKMLIMTEYFVDQEKNMYFILLHLYSAVCIAVATLVGTAILMTGYFIHFCGLFDIASYRLEQAMRINSNYEITNRRNKNKIYKKISHAVDIHRTAIEFVEFFRYNFKVAFSFILAIMVICLSLNMFQ</sequence>
<evidence type="ECO:0000313" key="3">
    <source>
        <dbReference type="Proteomes" id="UP000053097"/>
    </source>
</evidence>
<keyword evidence="1" id="KW-0812">Transmembrane</keyword>
<keyword evidence="1" id="KW-1133">Transmembrane helix</keyword>